<evidence type="ECO:0000313" key="2">
    <source>
        <dbReference type="Proteomes" id="UP001379533"/>
    </source>
</evidence>
<dbReference type="Pfam" id="PF14433">
    <property type="entry name" value="SUKH-3"/>
    <property type="match status" value="1"/>
</dbReference>
<evidence type="ECO:0000313" key="1">
    <source>
        <dbReference type="EMBL" id="WXA91176.1"/>
    </source>
</evidence>
<sequence length="156" mass="17520">MKWVRTMLSVQPKVILVLQHAGWSPDRFVTISKWSDYFVKKGFFLSPDARTILENLGGLKITPPTSPTNLFNPTEFHFDPYYAASSEVDRIKQWEQDYCVKLFPIGEVGRQVILLCGDDGKIYGAGLGCVKLIGVHISEALDTLVLAERQWSTLSG</sequence>
<gene>
    <name evidence="1" type="ORF">LZC95_32560</name>
</gene>
<dbReference type="RefSeq" id="WP_394841797.1">
    <property type="nucleotide sequence ID" value="NZ_CP089982.1"/>
</dbReference>
<dbReference type="EMBL" id="CP089982">
    <property type="protein sequence ID" value="WXA91176.1"/>
    <property type="molecule type" value="Genomic_DNA"/>
</dbReference>
<organism evidence="1 2">
    <name type="scientific">Pendulispora brunnea</name>
    <dbReference type="NCBI Taxonomy" id="2905690"/>
    <lineage>
        <taxon>Bacteria</taxon>
        <taxon>Pseudomonadati</taxon>
        <taxon>Myxococcota</taxon>
        <taxon>Myxococcia</taxon>
        <taxon>Myxococcales</taxon>
        <taxon>Sorangiineae</taxon>
        <taxon>Pendulisporaceae</taxon>
        <taxon>Pendulispora</taxon>
    </lineage>
</organism>
<accession>A0ABZ2K493</accession>
<dbReference type="Proteomes" id="UP001379533">
    <property type="component" value="Chromosome"/>
</dbReference>
<keyword evidence="2" id="KW-1185">Reference proteome</keyword>
<reference evidence="1 2" key="1">
    <citation type="submission" date="2021-12" db="EMBL/GenBank/DDBJ databases">
        <title>Discovery of the Pendulisporaceae a myxobacterial family with distinct sporulation behavior and unique specialized metabolism.</title>
        <authorList>
            <person name="Garcia R."/>
            <person name="Popoff A."/>
            <person name="Bader C.D."/>
            <person name="Loehr J."/>
            <person name="Walesch S."/>
            <person name="Walt C."/>
            <person name="Boldt J."/>
            <person name="Bunk B."/>
            <person name="Haeckl F.J.F.P.J."/>
            <person name="Gunesch A.P."/>
            <person name="Birkelbach J."/>
            <person name="Nuebel U."/>
            <person name="Pietschmann T."/>
            <person name="Bach T."/>
            <person name="Mueller R."/>
        </authorList>
    </citation>
    <scope>NUCLEOTIDE SEQUENCE [LARGE SCALE GENOMIC DNA]</scope>
    <source>
        <strain evidence="1 2">MSr12523</strain>
    </source>
</reference>
<dbReference type="InterPro" id="IPR025850">
    <property type="entry name" value="SUKH-3"/>
</dbReference>
<name>A0ABZ2K493_9BACT</name>
<protein>
    <submittedName>
        <fullName evidence="1">SUKH-3 domain-containing protein</fullName>
    </submittedName>
</protein>
<proteinExistence type="predicted"/>